<feature type="region of interest" description="Disordered" evidence="1">
    <location>
        <begin position="338"/>
        <end position="358"/>
    </location>
</feature>
<feature type="region of interest" description="Disordered" evidence="1">
    <location>
        <begin position="169"/>
        <end position="219"/>
    </location>
</feature>
<name>A0A835KIB7_9POAL</name>
<proteinExistence type="predicted"/>
<dbReference type="PANTHER" id="PTHR34776">
    <property type="entry name" value="F17F16.3 PROTEIN"/>
    <property type="match status" value="1"/>
</dbReference>
<feature type="region of interest" description="Disordered" evidence="1">
    <location>
        <begin position="1"/>
        <end position="63"/>
    </location>
</feature>
<gene>
    <name evidence="2" type="ORF">HU200_018176</name>
</gene>
<evidence type="ECO:0000256" key="1">
    <source>
        <dbReference type="SAM" id="MobiDB-lite"/>
    </source>
</evidence>
<dbReference type="AlphaFoldDB" id="A0A835KIB7"/>
<dbReference type="Proteomes" id="UP000636709">
    <property type="component" value="Unassembled WGS sequence"/>
</dbReference>
<dbReference type="EMBL" id="JACEFO010001626">
    <property type="protein sequence ID" value="KAF8728881.1"/>
    <property type="molecule type" value="Genomic_DNA"/>
</dbReference>
<dbReference type="PANTHER" id="PTHR34776:SF1">
    <property type="entry name" value="F17F16.3 PROTEIN"/>
    <property type="match status" value="1"/>
</dbReference>
<protein>
    <submittedName>
        <fullName evidence="2">Uncharacterized protein</fullName>
    </submittedName>
</protein>
<sequence>MEAPYEPVAHPPGPGLGSSVFQPETSDDPTIVLLSGSTTKARRPEAGPDASSRTPSGHVRADVCTTTRPFSPRRAAAYPPRFHQLASINRILHHCRQDASNNELSVKRILSAMGQGKEVQTRADPKVEIQEKGDIFFFYRPKVDKDEAHGPDDVQRMYIVLRPDSAAARAAVEEKQAPSSGKEGSKRRRRDGEGDQGGGASEEQGHHQGGHGKEEVNVEERPLLRLVVMGKKSLPDPAKHSRPYWGYVELVTTNVDDIKDALKEEEYSTATRGKRRRPAARALGEGVYRILKHEPGGRRAAHTHLVYKLELPTRGDGEPQEAMNVEPEASFLVQVKNPNPPPTGGRRGGDGGGGFRGLQSKRRAAFPEHLQGVFGGRRYAAADPPDMLNYEGCELLLIAASDDVEEELGLELEGEVGEEEEVEEQQRVAGCSDLVKMFGEVADVKPLLSGSWD</sequence>
<evidence type="ECO:0000313" key="2">
    <source>
        <dbReference type="EMBL" id="KAF8728881.1"/>
    </source>
</evidence>
<keyword evidence="3" id="KW-1185">Reference proteome</keyword>
<dbReference type="OrthoDB" id="1028014at2759"/>
<reference evidence="2" key="1">
    <citation type="submission" date="2020-07" db="EMBL/GenBank/DDBJ databases">
        <title>Genome sequence and genetic diversity analysis of an under-domesticated orphan crop, white fonio (Digitaria exilis).</title>
        <authorList>
            <person name="Bennetzen J.L."/>
            <person name="Chen S."/>
            <person name="Ma X."/>
            <person name="Wang X."/>
            <person name="Yssel A.E.J."/>
            <person name="Chaluvadi S.R."/>
            <person name="Johnson M."/>
            <person name="Gangashetty P."/>
            <person name="Hamidou F."/>
            <person name="Sanogo M.D."/>
            <person name="Zwaenepoel A."/>
            <person name="Wallace J."/>
            <person name="Van De Peer Y."/>
            <person name="Van Deynze A."/>
        </authorList>
    </citation>
    <scope>NUCLEOTIDE SEQUENCE</scope>
    <source>
        <tissue evidence="2">Leaves</tissue>
    </source>
</reference>
<organism evidence="2 3">
    <name type="scientific">Digitaria exilis</name>
    <dbReference type="NCBI Taxonomy" id="1010633"/>
    <lineage>
        <taxon>Eukaryota</taxon>
        <taxon>Viridiplantae</taxon>
        <taxon>Streptophyta</taxon>
        <taxon>Embryophyta</taxon>
        <taxon>Tracheophyta</taxon>
        <taxon>Spermatophyta</taxon>
        <taxon>Magnoliopsida</taxon>
        <taxon>Liliopsida</taxon>
        <taxon>Poales</taxon>
        <taxon>Poaceae</taxon>
        <taxon>PACMAD clade</taxon>
        <taxon>Panicoideae</taxon>
        <taxon>Panicodae</taxon>
        <taxon>Paniceae</taxon>
        <taxon>Anthephorinae</taxon>
        <taxon>Digitaria</taxon>
    </lineage>
</organism>
<accession>A0A835KIB7</accession>
<comment type="caution">
    <text evidence="2">The sequence shown here is derived from an EMBL/GenBank/DDBJ whole genome shotgun (WGS) entry which is preliminary data.</text>
</comment>
<feature type="compositionally biased region" description="Basic and acidic residues" evidence="1">
    <location>
        <begin position="203"/>
        <end position="219"/>
    </location>
</feature>
<evidence type="ECO:0000313" key="3">
    <source>
        <dbReference type="Proteomes" id="UP000636709"/>
    </source>
</evidence>